<proteinExistence type="predicted"/>
<dbReference type="Proteomes" id="UP000184231">
    <property type="component" value="Unassembled WGS sequence"/>
</dbReference>
<protein>
    <submittedName>
        <fullName evidence="2">Uncharacterized protein</fullName>
    </submittedName>
</protein>
<evidence type="ECO:0000256" key="1">
    <source>
        <dbReference type="SAM" id="MobiDB-lite"/>
    </source>
</evidence>
<feature type="region of interest" description="Disordered" evidence="1">
    <location>
        <begin position="1"/>
        <end position="28"/>
    </location>
</feature>
<keyword evidence="3" id="KW-1185">Reference proteome</keyword>
<gene>
    <name evidence="2" type="ORF">SAMN04487911_1445</name>
</gene>
<dbReference type="EMBL" id="FQYX01000044">
    <property type="protein sequence ID" value="SHJ84322.1"/>
    <property type="molecule type" value="Genomic_DNA"/>
</dbReference>
<organism evidence="2 3">
    <name type="scientific">Arenibacter nanhaiticus</name>
    <dbReference type="NCBI Taxonomy" id="558155"/>
    <lineage>
        <taxon>Bacteria</taxon>
        <taxon>Pseudomonadati</taxon>
        <taxon>Bacteroidota</taxon>
        <taxon>Flavobacteriia</taxon>
        <taxon>Flavobacteriales</taxon>
        <taxon>Flavobacteriaceae</taxon>
        <taxon>Arenibacter</taxon>
    </lineage>
</organism>
<sequence>MNAPHFINGKNEQDREGNATTCIYSEGPDGALENAEAIKNRP</sequence>
<reference evidence="2 3" key="1">
    <citation type="submission" date="2016-11" db="EMBL/GenBank/DDBJ databases">
        <authorList>
            <person name="Jaros S."/>
            <person name="Januszkiewicz K."/>
            <person name="Wedrychowicz H."/>
        </authorList>
    </citation>
    <scope>NUCLEOTIDE SEQUENCE [LARGE SCALE GENOMIC DNA]</scope>
    <source>
        <strain evidence="2 3">CGMCC 1.8863</strain>
    </source>
</reference>
<name>A0A1M6MLJ5_9FLAO</name>
<dbReference type="AlphaFoldDB" id="A0A1M6MLJ5"/>
<evidence type="ECO:0000313" key="2">
    <source>
        <dbReference type="EMBL" id="SHJ84322.1"/>
    </source>
</evidence>
<accession>A0A1M6MLJ5</accession>
<dbReference type="STRING" id="558155.SAMN04487911_1445"/>
<evidence type="ECO:0000313" key="3">
    <source>
        <dbReference type="Proteomes" id="UP000184231"/>
    </source>
</evidence>